<gene>
    <name evidence="2" type="ORF">APLA_LOCUS7432</name>
</gene>
<keyword evidence="3" id="KW-1185">Reference proteome</keyword>
<name>A0A8S1A0E0_ARCPL</name>
<feature type="region of interest" description="Disordered" evidence="1">
    <location>
        <begin position="86"/>
        <end position="149"/>
    </location>
</feature>
<accession>A0A8S1A0E0</accession>
<dbReference type="EMBL" id="CADEBC010000498">
    <property type="protein sequence ID" value="CAB3238557.1"/>
    <property type="molecule type" value="Genomic_DNA"/>
</dbReference>
<evidence type="ECO:0000256" key="1">
    <source>
        <dbReference type="SAM" id="MobiDB-lite"/>
    </source>
</evidence>
<dbReference type="OrthoDB" id="7489730at2759"/>
<protein>
    <submittedName>
        <fullName evidence="2">Uncharacterized protein</fullName>
    </submittedName>
</protein>
<evidence type="ECO:0000313" key="2">
    <source>
        <dbReference type="EMBL" id="CAB3238557.1"/>
    </source>
</evidence>
<reference evidence="2 3" key="1">
    <citation type="submission" date="2020-04" db="EMBL/GenBank/DDBJ databases">
        <authorList>
            <person name="Wallbank WR R."/>
            <person name="Pardo Diaz C."/>
            <person name="Kozak K."/>
            <person name="Martin S."/>
            <person name="Jiggins C."/>
            <person name="Moest M."/>
            <person name="Warren A I."/>
            <person name="Byers J.R.P. K."/>
            <person name="Montejo-Kovacevich G."/>
            <person name="Yen C E."/>
        </authorList>
    </citation>
    <scope>NUCLEOTIDE SEQUENCE [LARGE SCALE GENOMIC DNA]</scope>
</reference>
<organism evidence="2 3">
    <name type="scientific">Arctia plantaginis</name>
    <name type="common">Wood tiger moth</name>
    <name type="synonym">Phalaena plantaginis</name>
    <dbReference type="NCBI Taxonomy" id="874455"/>
    <lineage>
        <taxon>Eukaryota</taxon>
        <taxon>Metazoa</taxon>
        <taxon>Ecdysozoa</taxon>
        <taxon>Arthropoda</taxon>
        <taxon>Hexapoda</taxon>
        <taxon>Insecta</taxon>
        <taxon>Pterygota</taxon>
        <taxon>Neoptera</taxon>
        <taxon>Endopterygota</taxon>
        <taxon>Lepidoptera</taxon>
        <taxon>Glossata</taxon>
        <taxon>Ditrysia</taxon>
        <taxon>Noctuoidea</taxon>
        <taxon>Erebidae</taxon>
        <taxon>Arctiinae</taxon>
        <taxon>Arctia</taxon>
    </lineage>
</organism>
<dbReference type="Proteomes" id="UP000494106">
    <property type="component" value="Unassembled WGS sequence"/>
</dbReference>
<evidence type="ECO:0000313" key="3">
    <source>
        <dbReference type="Proteomes" id="UP000494106"/>
    </source>
</evidence>
<dbReference type="AlphaFoldDB" id="A0A8S1A0E0"/>
<comment type="caution">
    <text evidence="2">The sequence shown here is derived from an EMBL/GenBank/DDBJ whole genome shotgun (WGS) entry which is preliminary data.</text>
</comment>
<proteinExistence type="predicted"/>
<sequence length="149" mass="16336">MVTYGSRGTQLRHCYWRTRHCLQRRTSYAAATVTPAAWPAATPAATPAAASNTGKKQLTCRNPPLVVETLPYWPTHFRELKKLIGHAPNGTWEGSPTHPEDGPGVPHHSEVPIDAGDIGEGTNGVNYAGQQHRKENENLTPNDRPKPPF</sequence>
<feature type="compositionally biased region" description="Basic and acidic residues" evidence="1">
    <location>
        <begin position="132"/>
        <end position="149"/>
    </location>
</feature>